<feature type="domain" description="G-protein coupled receptors family 1 profile" evidence="6">
    <location>
        <begin position="1"/>
        <end position="248"/>
    </location>
</feature>
<sequence length="286" mass="32609">MKKEYLMLAGLVFADCLSGAATLIAGAYRINLIMTEDFTRQMSRWDCVWAPHFVLLTFSSTAQVGMLLLISVDRYIAISHPFKYSTFTRKYSLLMVGMCFGLAGVYTATMIAHVFFTIANNTENSKKMVSALCLMCDVDKVFNSYFYIRVITASLSVIIYFNAWYIYRKYNREMVSVEGFLFTARRLQQFQCRITTTVGICALFTFGLYILPNCLIFLANQMQSSTDFVAPVGWLINCCNFVVNVFVYSIRHQDIRDGLKLLFTGRELMIGQSRRISAETAVIMIS</sequence>
<evidence type="ECO:0000256" key="4">
    <source>
        <dbReference type="ARBA" id="ARBA00023136"/>
    </source>
</evidence>
<keyword evidence="4 5" id="KW-0472">Membrane</keyword>
<evidence type="ECO:0000256" key="5">
    <source>
        <dbReference type="SAM" id="Phobius"/>
    </source>
</evidence>
<keyword evidence="7" id="KW-1185">Reference proteome</keyword>
<feature type="transmembrane region" description="Helical" evidence="5">
    <location>
        <begin position="91"/>
        <end position="116"/>
    </location>
</feature>
<name>A0A914WI64_9BILA</name>
<dbReference type="InterPro" id="IPR000276">
    <property type="entry name" value="GPCR_Rhodpsn"/>
</dbReference>
<dbReference type="SUPFAM" id="SSF81321">
    <property type="entry name" value="Family A G protein-coupled receptor-like"/>
    <property type="match status" value="1"/>
</dbReference>
<feature type="transmembrane region" description="Helical" evidence="5">
    <location>
        <begin position="231"/>
        <end position="250"/>
    </location>
</feature>
<feature type="transmembrane region" description="Helical" evidence="5">
    <location>
        <begin position="49"/>
        <end position="70"/>
    </location>
</feature>
<evidence type="ECO:0000313" key="8">
    <source>
        <dbReference type="WBParaSite" id="PSAMB.scaffold418size52021.g5730.t1"/>
    </source>
</evidence>
<dbReference type="AlphaFoldDB" id="A0A914WI64"/>
<dbReference type="GO" id="GO:0016020">
    <property type="term" value="C:membrane"/>
    <property type="evidence" value="ECO:0007669"/>
    <property type="project" value="UniProtKB-SubCell"/>
</dbReference>
<dbReference type="CDD" id="cd00637">
    <property type="entry name" value="7tm_classA_rhodopsin-like"/>
    <property type="match status" value="1"/>
</dbReference>
<proteinExistence type="predicted"/>
<dbReference type="PROSITE" id="PS50262">
    <property type="entry name" value="G_PROTEIN_RECEP_F1_2"/>
    <property type="match status" value="1"/>
</dbReference>
<evidence type="ECO:0000313" key="7">
    <source>
        <dbReference type="Proteomes" id="UP000887566"/>
    </source>
</evidence>
<organism evidence="7 8">
    <name type="scientific">Plectus sambesii</name>
    <dbReference type="NCBI Taxonomy" id="2011161"/>
    <lineage>
        <taxon>Eukaryota</taxon>
        <taxon>Metazoa</taxon>
        <taxon>Ecdysozoa</taxon>
        <taxon>Nematoda</taxon>
        <taxon>Chromadorea</taxon>
        <taxon>Plectida</taxon>
        <taxon>Plectina</taxon>
        <taxon>Plectoidea</taxon>
        <taxon>Plectidae</taxon>
        <taxon>Plectus</taxon>
    </lineage>
</organism>
<dbReference type="InterPro" id="IPR017452">
    <property type="entry name" value="GPCR_Rhodpsn_7TM"/>
</dbReference>
<dbReference type="GO" id="GO:0004930">
    <property type="term" value="F:G protein-coupled receptor activity"/>
    <property type="evidence" value="ECO:0007669"/>
    <property type="project" value="InterPro"/>
</dbReference>
<dbReference type="Pfam" id="PF00001">
    <property type="entry name" value="7tm_1"/>
    <property type="match status" value="1"/>
</dbReference>
<dbReference type="PANTHER" id="PTHR23360">
    <property type="entry name" value="G-PROTEIN COUPLED RECEPTORS FAMILY 1 PROFILE DOMAIN-CONTAINING PROTEIN-RELATED"/>
    <property type="match status" value="1"/>
</dbReference>
<reference evidence="8" key="1">
    <citation type="submission" date="2022-11" db="UniProtKB">
        <authorList>
            <consortium name="WormBaseParasite"/>
        </authorList>
    </citation>
    <scope>IDENTIFICATION</scope>
</reference>
<protein>
    <submittedName>
        <fullName evidence="8">G-protein coupled receptors family 1 profile domain-containing protein</fullName>
    </submittedName>
</protein>
<evidence type="ECO:0000256" key="1">
    <source>
        <dbReference type="ARBA" id="ARBA00004370"/>
    </source>
</evidence>
<dbReference type="Gene3D" id="1.20.1070.10">
    <property type="entry name" value="Rhodopsin 7-helix transmembrane proteins"/>
    <property type="match status" value="1"/>
</dbReference>
<evidence type="ECO:0000259" key="6">
    <source>
        <dbReference type="PROSITE" id="PS50262"/>
    </source>
</evidence>
<dbReference type="InterPro" id="IPR047130">
    <property type="entry name" value="7TM_GPCR_Srsx_nematod"/>
</dbReference>
<evidence type="ECO:0000256" key="2">
    <source>
        <dbReference type="ARBA" id="ARBA00022692"/>
    </source>
</evidence>
<comment type="subcellular location">
    <subcellularLocation>
        <location evidence="1">Membrane</location>
    </subcellularLocation>
</comment>
<keyword evidence="3 5" id="KW-1133">Transmembrane helix</keyword>
<dbReference type="SMART" id="SM01381">
    <property type="entry name" value="7TM_GPCR_Srsx"/>
    <property type="match status" value="1"/>
</dbReference>
<dbReference type="PANTHER" id="PTHR23360:SF26">
    <property type="entry name" value="G-PROTEIN COUPLED RECEPTORS FAMILY 1 PROFILE DOMAIN-CONTAINING PROTEIN"/>
    <property type="match status" value="1"/>
</dbReference>
<keyword evidence="2 5" id="KW-0812">Transmembrane</keyword>
<dbReference type="Proteomes" id="UP000887566">
    <property type="component" value="Unplaced"/>
</dbReference>
<accession>A0A914WI64</accession>
<evidence type="ECO:0000256" key="3">
    <source>
        <dbReference type="ARBA" id="ARBA00022989"/>
    </source>
</evidence>
<dbReference type="WBParaSite" id="PSAMB.scaffold418size52021.g5730.t1">
    <property type="protein sequence ID" value="PSAMB.scaffold418size52021.g5730.t1"/>
    <property type="gene ID" value="PSAMB.scaffold418size52021.g5730"/>
</dbReference>
<feature type="transmembrane region" description="Helical" evidence="5">
    <location>
        <begin position="146"/>
        <end position="167"/>
    </location>
</feature>
<feature type="transmembrane region" description="Helical" evidence="5">
    <location>
        <begin position="194"/>
        <end position="219"/>
    </location>
</feature>